<keyword evidence="1" id="KW-0805">Transcription regulation</keyword>
<dbReference type="InterPro" id="IPR050109">
    <property type="entry name" value="HTH-type_TetR-like_transc_reg"/>
</dbReference>
<dbReference type="OrthoDB" id="3819648at2"/>
<sequence>MTKAEQDVGRATPRARQRAATEAEILAAALAQMGREGVAALNLSQVAREVGLRQPSLFRYFPSRLALYDALFAHGMREHRAAVAAALAEGAGGWATVRGVAEATARFSAANPVLGQLLFTRPVPGFEPSAEAYAPSVDVRQMVSDSVADAVAAGELRAEAATPEGVQLLVALTAGVISLHAANDPGTEEPSPLLESALEMYAAYYRP</sequence>
<evidence type="ECO:0000256" key="1">
    <source>
        <dbReference type="ARBA" id="ARBA00023015"/>
    </source>
</evidence>
<proteinExistence type="predicted"/>
<dbReference type="RefSeq" id="WP_147062829.1">
    <property type="nucleotide sequence ID" value="NZ_BAAARO010000025.1"/>
</dbReference>
<evidence type="ECO:0000313" key="6">
    <source>
        <dbReference type="EMBL" id="GEO28610.1"/>
    </source>
</evidence>
<dbReference type="InterPro" id="IPR036271">
    <property type="entry name" value="Tet_transcr_reg_TetR-rel_C_sf"/>
</dbReference>
<dbReference type="Gene3D" id="1.10.357.10">
    <property type="entry name" value="Tetracycline Repressor, domain 2"/>
    <property type="match status" value="1"/>
</dbReference>
<dbReference type="EMBL" id="BJYX01000001">
    <property type="protein sequence ID" value="GEO28610.1"/>
    <property type="molecule type" value="Genomic_DNA"/>
</dbReference>
<gene>
    <name evidence="6" type="ORF">TAE01_04200</name>
</gene>
<dbReference type="PANTHER" id="PTHR30055">
    <property type="entry name" value="HTH-TYPE TRANSCRIPTIONAL REGULATOR RUTR"/>
    <property type="match status" value="1"/>
</dbReference>
<dbReference type="AlphaFoldDB" id="A0A512CX70"/>
<keyword evidence="2 4" id="KW-0238">DNA-binding</keyword>
<evidence type="ECO:0000259" key="5">
    <source>
        <dbReference type="PROSITE" id="PS50977"/>
    </source>
</evidence>
<dbReference type="SUPFAM" id="SSF46689">
    <property type="entry name" value="Homeodomain-like"/>
    <property type="match status" value="1"/>
</dbReference>
<dbReference type="GO" id="GO:0003700">
    <property type="term" value="F:DNA-binding transcription factor activity"/>
    <property type="evidence" value="ECO:0007669"/>
    <property type="project" value="TreeGrafter"/>
</dbReference>
<accession>A0A512CX70</accession>
<dbReference type="PANTHER" id="PTHR30055:SF234">
    <property type="entry name" value="HTH-TYPE TRANSCRIPTIONAL REGULATOR BETI"/>
    <property type="match status" value="1"/>
</dbReference>
<dbReference type="InterPro" id="IPR001647">
    <property type="entry name" value="HTH_TetR"/>
</dbReference>
<keyword evidence="7" id="KW-1185">Reference proteome</keyword>
<organism evidence="6 7">
    <name type="scientific">Terrabacter aerolatus</name>
    <dbReference type="NCBI Taxonomy" id="422442"/>
    <lineage>
        <taxon>Bacteria</taxon>
        <taxon>Bacillati</taxon>
        <taxon>Actinomycetota</taxon>
        <taxon>Actinomycetes</taxon>
        <taxon>Micrococcales</taxon>
        <taxon>Intrasporangiaceae</taxon>
        <taxon>Terrabacter</taxon>
    </lineage>
</organism>
<dbReference type="InterPro" id="IPR009057">
    <property type="entry name" value="Homeodomain-like_sf"/>
</dbReference>
<keyword evidence="3" id="KW-0804">Transcription</keyword>
<dbReference type="PROSITE" id="PS50977">
    <property type="entry name" value="HTH_TETR_2"/>
    <property type="match status" value="1"/>
</dbReference>
<dbReference type="SUPFAM" id="SSF48498">
    <property type="entry name" value="Tetracyclin repressor-like, C-terminal domain"/>
    <property type="match status" value="1"/>
</dbReference>
<dbReference type="GO" id="GO:0000976">
    <property type="term" value="F:transcription cis-regulatory region binding"/>
    <property type="evidence" value="ECO:0007669"/>
    <property type="project" value="TreeGrafter"/>
</dbReference>
<name>A0A512CX70_9MICO</name>
<evidence type="ECO:0000256" key="3">
    <source>
        <dbReference type="ARBA" id="ARBA00023163"/>
    </source>
</evidence>
<evidence type="ECO:0000256" key="2">
    <source>
        <dbReference type="ARBA" id="ARBA00023125"/>
    </source>
</evidence>
<evidence type="ECO:0000313" key="7">
    <source>
        <dbReference type="Proteomes" id="UP000321534"/>
    </source>
</evidence>
<reference evidence="6 7" key="1">
    <citation type="submission" date="2019-07" db="EMBL/GenBank/DDBJ databases">
        <title>Whole genome shotgun sequence of Terrabacter aerolatus NBRC 106305.</title>
        <authorList>
            <person name="Hosoyama A."/>
            <person name="Uohara A."/>
            <person name="Ohji S."/>
            <person name="Ichikawa N."/>
        </authorList>
    </citation>
    <scope>NUCLEOTIDE SEQUENCE [LARGE SCALE GENOMIC DNA]</scope>
    <source>
        <strain evidence="6 7">NBRC 106305</strain>
    </source>
</reference>
<feature type="DNA-binding region" description="H-T-H motif" evidence="4">
    <location>
        <begin position="42"/>
        <end position="61"/>
    </location>
</feature>
<dbReference type="Proteomes" id="UP000321534">
    <property type="component" value="Unassembled WGS sequence"/>
</dbReference>
<protein>
    <recommendedName>
        <fullName evidence="5">HTH tetR-type domain-containing protein</fullName>
    </recommendedName>
</protein>
<evidence type="ECO:0000256" key="4">
    <source>
        <dbReference type="PROSITE-ProRule" id="PRU00335"/>
    </source>
</evidence>
<comment type="caution">
    <text evidence="6">The sequence shown here is derived from an EMBL/GenBank/DDBJ whole genome shotgun (WGS) entry which is preliminary data.</text>
</comment>
<dbReference type="Pfam" id="PF00440">
    <property type="entry name" value="TetR_N"/>
    <property type="match status" value="1"/>
</dbReference>
<feature type="domain" description="HTH tetR-type" evidence="5">
    <location>
        <begin position="19"/>
        <end position="79"/>
    </location>
</feature>